<evidence type="ECO:0008006" key="4">
    <source>
        <dbReference type="Google" id="ProtNLM"/>
    </source>
</evidence>
<comment type="caution">
    <text evidence="2">The sequence shown here is derived from an EMBL/GenBank/DDBJ whole genome shotgun (WGS) entry which is preliminary data.</text>
</comment>
<gene>
    <name evidence="2" type="ORF">ACFPGP_08790</name>
</gene>
<keyword evidence="1" id="KW-0472">Membrane</keyword>
<feature type="transmembrane region" description="Helical" evidence="1">
    <location>
        <begin position="48"/>
        <end position="70"/>
    </location>
</feature>
<feature type="transmembrane region" description="Helical" evidence="1">
    <location>
        <begin position="103"/>
        <end position="122"/>
    </location>
</feature>
<organism evidence="2 3">
    <name type="scientific">Nocardioides taihuensis</name>
    <dbReference type="NCBI Taxonomy" id="1835606"/>
    <lineage>
        <taxon>Bacteria</taxon>
        <taxon>Bacillati</taxon>
        <taxon>Actinomycetota</taxon>
        <taxon>Actinomycetes</taxon>
        <taxon>Propionibacteriales</taxon>
        <taxon>Nocardioidaceae</taxon>
        <taxon>Nocardioides</taxon>
    </lineage>
</organism>
<proteinExistence type="predicted"/>
<name>A0ABW0BIE3_9ACTN</name>
<feature type="transmembrane region" description="Helical" evidence="1">
    <location>
        <begin position="77"/>
        <end position="97"/>
    </location>
</feature>
<dbReference type="RefSeq" id="WP_378589312.1">
    <property type="nucleotide sequence ID" value="NZ_JBHSKD010000008.1"/>
</dbReference>
<dbReference type="Proteomes" id="UP001596087">
    <property type="component" value="Unassembled WGS sequence"/>
</dbReference>
<protein>
    <recommendedName>
        <fullName evidence="4">DUF3995 domain-containing protein</fullName>
    </recommendedName>
</protein>
<reference evidence="3" key="1">
    <citation type="journal article" date="2019" name="Int. J. Syst. Evol. Microbiol.">
        <title>The Global Catalogue of Microorganisms (GCM) 10K type strain sequencing project: providing services to taxonomists for standard genome sequencing and annotation.</title>
        <authorList>
            <consortium name="The Broad Institute Genomics Platform"/>
            <consortium name="The Broad Institute Genome Sequencing Center for Infectious Disease"/>
            <person name="Wu L."/>
            <person name="Ma J."/>
        </authorList>
    </citation>
    <scope>NUCLEOTIDE SEQUENCE [LARGE SCALE GENOMIC DNA]</scope>
    <source>
        <strain evidence="3">DFY41</strain>
    </source>
</reference>
<evidence type="ECO:0000256" key="1">
    <source>
        <dbReference type="SAM" id="Phobius"/>
    </source>
</evidence>
<sequence length="127" mass="13649">MEVLVRMILGLLLVAHGLVHLLWFAPSDDPAWPFRLDRSRLLPTATRTPVAVGLIALVVAAFALLGLAVWGVPGLTSLWSVLAIGAAVASLAALVLFWDRRLLWGAAIDVALLVVALWLPAWTDRLG</sequence>
<dbReference type="EMBL" id="JBHSKD010000008">
    <property type="protein sequence ID" value="MFC5176768.1"/>
    <property type="molecule type" value="Genomic_DNA"/>
</dbReference>
<evidence type="ECO:0000313" key="2">
    <source>
        <dbReference type="EMBL" id="MFC5176768.1"/>
    </source>
</evidence>
<accession>A0ABW0BIE3</accession>
<keyword evidence="1" id="KW-1133">Transmembrane helix</keyword>
<keyword evidence="3" id="KW-1185">Reference proteome</keyword>
<evidence type="ECO:0000313" key="3">
    <source>
        <dbReference type="Proteomes" id="UP001596087"/>
    </source>
</evidence>
<keyword evidence="1" id="KW-0812">Transmembrane</keyword>